<protein>
    <submittedName>
        <fullName evidence="1">Uncharacterized protein</fullName>
    </submittedName>
</protein>
<organism evidence="1 2">
    <name type="scientific">Microbacterium endophyticum</name>
    <dbReference type="NCBI Taxonomy" id="1526412"/>
    <lineage>
        <taxon>Bacteria</taxon>
        <taxon>Bacillati</taxon>
        <taxon>Actinomycetota</taxon>
        <taxon>Actinomycetes</taxon>
        <taxon>Micrococcales</taxon>
        <taxon>Microbacteriaceae</taxon>
        <taxon>Microbacterium</taxon>
    </lineage>
</organism>
<keyword evidence="2" id="KW-1185">Reference proteome</keyword>
<sequence length="32" mass="3703">MKKHNKIGEVVCPHALNDQHTRPVRSVVKPQR</sequence>
<accession>A0A7W4V5C0</accession>
<dbReference type="AlphaFoldDB" id="A0A7W4V5C0"/>
<gene>
    <name evidence="1" type="ORF">FHX49_002390</name>
</gene>
<evidence type="ECO:0000313" key="1">
    <source>
        <dbReference type="EMBL" id="MBB2976804.1"/>
    </source>
</evidence>
<dbReference type="Proteomes" id="UP000529310">
    <property type="component" value="Unassembled WGS sequence"/>
</dbReference>
<dbReference type="EMBL" id="JACHWQ010000008">
    <property type="protein sequence ID" value="MBB2976804.1"/>
    <property type="molecule type" value="Genomic_DNA"/>
</dbReference>
<evidence type="ECO:0000313" key="2">
    <source>
        <dbReference type="Proteomes" id="UP000529310"/>
    </source>
</evidence>
<name>A0A7W4V5C0_9MICO</name>
<reference evidence="1 2" key="1">
    <citation type="submission" date="2020-08" db="EMBL/GenBank/DDBJ databases">
        <title>Sequencing the genomes of 1000 actinobacteria strains.</title>
        <authorList>
            <person name="Klenk H.-P."/>
        </authorList>
    </citation>
    <scope>NUCLEOTIDE SEQUENCE [LARGE SCALE GENOMIC DNA]</scope>
    <source>
        <strain evidence="1 2">DSM 27099</strain>
    </source>
</reference>
<comment type="caution">
    <text evidence="1">The sequence shown here is derived from an EMBL/GenBank/DDBJ whole genome shotgun (WGS) entry which is preliminary data.</text>
</comment>
<proteinExistence type="predicted"/>